<keyword evidence="2" id="KW-1185">Reference proteome</keyword>
<gene>
    <name evidence="1" type="ORF">GMORB2_7480</name>
</gene>
<comment type="caution">
    <text evidence="1">The sequence shown here is derived from an EMBL/GenBank/DDBJ whole genome shotgun (WGS) entry which is preliminary data.</text>
</comment>
<sequence length="359" mass="38719">KDDDDTAAAAVSRAREGDGPQVAMQMKLLQLGRPLYEHWTVHSVPILPDAYSALSFASELYSSMESGSSTDGPLVWAAHLSSRAYTINVGHPTSIDGGSPAGARSELAGYMGRTLRAQIDAVITTSECPPEAMAWLDTAFRDSTLDLEWLPIVTSIYVTRCASVSSRYDGLVTELPRAGDELEARLASRPHLGRQSIDVFWMSMYQSCMIKAYHVAHLLANYLAHYTGGGCSDDDDDDDDDDDTASAASAAEIQAHSVAYLERVEDGSARILSSATRKLAHLRGQTVRSPSTLLEAPRLVWPLTAVYTIPSTPEAHEDTAWELLSLTGKELGVRQAIMVHAGAFNGMVPEKANAPLIVG</sequence>
<name>A0A9P4YVK5_9HYPO</name>
<dbReference type="OrthoDB" id="4491390at2759"/>
<proteinExistence type="predicted"/>
<dbReference type="Proteomes" id="UP000749293">
    <property type="component" value="Unassembled WGS sequence"/>
</dbReference>
<protein>
    <submittedName>
        <fullName evidence="1">Fungal Zn(2)-Cys(6) binuclear cluster domain</fullName>
    </submittedName>
</protein>
<organism evidence="1 2">
    <name type="scientific">Geosmithia morbida</name>
    <dbReference type="NCBI Taxonomy" id="1094350"/>
    <lineage>
        <taxon>Eukaryota</taxon>
        <taxon>Fungi</taxon>
        <taxon>Dikarya</taxon>
        <taxon>Ascomycota</taxon>
        <taxon>Pezizomycotina</taxon>
        <taxon>Sordariomycetes</taxon>
        <taxon>Hypocreomycetidae</taxon>
        <taxon>Hypocreales</taxon>
        <taxon>Bionectriaceae</taxon>
        <taxon>Geosmithia</taxon>
    </lineage>
</organism>
<dbReference type="RefSeq" id="XP_035321140.1">
    <property type="nucleotide sequence ID" value="XM_035469445.1"/>
</dbReference>
<accession>A0A9P4YVK5</accession>
<dbReference type="EMBL" id="JAANYQ010000009">
    <property type="protein sequence ID" value="KAF4122488.1"/>
    <property type="molecule type" value="Genomic_DNA"/>
</dbReference>
<dbReference type="GeneID" id="55973703"/>
<feature type="non-terminal residue" evidence="1">
    <location>
        <position position="1"/>
    </location>
</feature>
<dbReference type="AlphaFoldDB" id="A0A9P4YVK5"/>
<evidence type="ECO:0000313" key="2">
    <source>
        <dbReference type="Proteomes" id="UP000749293"/>
    </source>
</evidence>
<reference evidence="1" key="1">
    <citation type="submission" date="2020-03" db="EMBL/GenBank/DDBJ databases">
        <title>Site-based positive gene gene selection in Geosmithia morbida across the United States reveals a broad range of putative effectors and factors for local host and environmental adapation.</title>
        <authorList>
            <person name="Onufrak A."/>
            <person name="Murdoch R.W."/>
            <person name="Gazis R."/>
            <person name="Huff M."/>
            <person name="Staton M."/>
            <person name="Klingeman W."/>
            <person name="Hadziabdic D."/>
        </authorList>
    </citation>
    <scope>NUCLEOTIDE SEQUENCE</scope>
    <source>
        <strain evidence="1">1262</strain>
    </source>
</reference>
<evidence type="ECO:0000313" key="1">
    <source>
        <dbReference type="EMBL" id="KAF4122488.1"/>
    </source>
</evidence>